<keyword evidence="1" id="KW-0812">Transmembrane</keyword>
<gene>
    <name evidence="2" type="ORF">JFQ69_10565</name>
</gene>
<keyword evidence="1" id="KW-1133">Transmembrane helix</keyword>
<dbReference type="Proteomes" id="UP000619976">
    <property type="component" value="Unassembled WGS sequence"/>
</dbReference>
<dbReference type="InterPro" id="IPR009888">
    <property type="entry name" value="CdiI_Proteobact"/>
</dbReference>
<sequence length="128" mass="14654">MLLSKKSELEASVYYNGNYYILVTFSGCSIYIMDLKKGYKVLPNDFLDEELGYYAKVAPIKSEQIKVNLATVDKFTQKIGISGGHNANVFYNVVKDKNLKIIKEIPTNVRGIIYMNIKYLRSILKLEK</sequence>
<keyword evidence="3" id="KW-1185">Reference proteome</keyword>
<evidence type="ECO:0000256" key="1">
    <source>
        <dbReference type="SAM" id="Phobius"/>
    </source>
</evidence>
<evidence type="ECO:0000313" key="3">
    <source>
        <dbReference type="Proteomes" id="UP000619976"/>
    </source>
</evidence>
<comment type="caution">
    <text evidence="2">The sequence shown here is derived from an EMBL/GenBank/DDBJ whole genome shotgun (WGS) entry which is preliminary data.</text>
</comment>
<accession>A0ABS0W474</accession>
<name>A0ABS0W474_9GAMM</name>
<proteinExistence type="predicted"/>
<evidence type="ECO:0000313" key="2">
    <source>
        <dbReference type="EMBL" id="MBJ2118104.1"/>
    </source>
</evidence>
<dbReference type="PROSITE" id="PS51257">
    <property type="entry name" value="PROKAR_LIPOPROTEIN"/>
    <property type="match status" value="1"/>
</dbReference>
<feature type="transmembrane region" description="Helical" evidence="1">
    <location>
        <begin position="12"/>
        <end position="33"/>
    </location>
</feature>
<dbReference type="RefSeq" id="WP_161706385.1">
    <property type="nucleotide sequence ID" value="NZ_CAXOLJ010000006.1"/>
</dbReference>
<protein>
    <submittedName>
        <fullName evidence="2">CdiI family contact-dependent growth inhibition immunity protein</fullName>
    </submittedName>
</protein>
<keyword evidence="1" id="KW-0472">Membrane</keyword>
<reference evidence="2 3" key="1">
    <citation type="submission" date="2020-12" db="EMBL/GenBank/DDBJ databases">
        <title>Enhanced detection system for hospital associated transmission using whole genome sequencing surveillance.</title>
        <authorList>
            <person name="Harrison L.H."/>
            <person name="Van Tyne D."/>
            <person name="Marsh J.W."/>
            <person name="Griffith M.P."/>
            <person name="Snyder D.J."/>
            <person name="Cooper V.S."/>
            <person name="Mustapha M."/>
        </authorList>
    </citation>
    <scope>NUCLEOTIDE SEQUENCE [LARGE SCALE GENOMIC DNA]</scope>
    <source>
        <strain evidence="2 3">PR00195</strain>
    </source>
</reference>
<dbReference type="Pfam" id="PF07262">
    <property type="entry name" value="CdiI"/>
    <property type="match status" value="1"/>
</dbReference>
<dbReference type="Gene3D" id="3.40.1590.10">
    <property type="entry name" value="NMB0488-like"/>
    <property type="match status" value="1"/>
</dbReference>
<dbReference type="SUPFAM" id="SSF160207">
    <property type="entry name" value="NMB0488-like"/>
    <property type="match status" value="1"/>
</dbReference>
<dbReference type="EMBL" id="JAEKCB010000004">
    <property type="protein sequence ID" value="MBJ2118104.1"/>
    <property type="molecule type" value="Genomic_DNA"/>
</dbReference>
<organism evidence="2 3">
    <name type="scientific">Proteus penneri</name>
    <dbReference type="NCBI Taxonomy" id="102862"/>
    <lineage>
        <taxon>Bacteria</taxon>
        <taxon>Pseudomonadati</taxon>
        <taxon>Pseudomonadota</taxon>
        <taxon>Gammaproteobacteria</taxon>
        <taxon>Enterobacterales</taxon>
        <taxon>Morganellaceae</taxon>
        <taxon>Proteus</taxon>
    </lineage>
</organism>
<dbReference type="InterPro" id="IPR037891">
    <property type="entry name" value="Cdil-like_sf"/>
</dbReference>